<keyword evidence="7 11" id="KW-0808">Transferase</keyword>
<sequence>MENRIETSVRKELATMQSYSPGKPIWELQKEYGIEEVIKLSSNENALGASPAAKDAIAQYVASIHRYPDAHTSLLRDAISSVYDVERDNIIIGNGADEIIKLISETFLTSGDEVIVPTPSFSEYDFGANLMGATVVKVPLTETFEYDLTAVKKAITEKTKLIYLCSPNNPTGTYITREALETFLEDLPTNVLVVLDGAYAQYADANDFTDGIDLIGNKQPVIVIQTFSKVYGLAGLRVGFGIASNEIIQYLHKVREPFNVNSLAQAAAVAALEDEEHLNASKQLVVEGRKELYQAFEQLGLSYTESMANFVFVNVGVDATDVYEKLLRKGIIVRNGSVWNLLTHLRVTIGTPEENLRFIKALGECLEEVRPVDQRENRASFR</sequence>
<comment type="similarity">
    <text evidence="3 11">Belongs to the class-II pyridoxal-phosphate-dependent aminotransferase family. Histidinol-phosphate aminotransferase subfamily.</text>
</comment>
<dbReference type="HAMAP" id="MF_01023">
    <property type="entry name" value="HisC_aminotrans_2"/>
    <property type="match status" value="1"/>
</dbReference>
<evidence type="ECO:0000256" key="10">
    <source>
        <dbReference type="ARBA" id="ARBA00047481"/>
    </source>
</evidence>
<dbReference type="NCBIfam" id="TIGR01141">
    <property type="entry name" value="hisC"/>
    <property type="match status" value="1"/>
</dbReference>
<comment type="subunit">
    <text evidence="4 11">Homodimer.</text>
</comment>
<gene>
    <name evidence="11" type="primary">hisC</name>
    <name evidence="13" type="ORF">D3873_00690</name>
</gene>
<dbReference type="PANTHER" id="PTHR43643">
    <property type="entry name" value="HISTIDINOL-PHOSPHATE AMINOTRANSFERASE 2"/>
    <property type="match status" value="1"/>
</dbReference>
<dbReference type="RefSeq" id="WP_119882202.1">
    <property type="nucleotide sequence ID" value="NZ_CP032418.1"/>
</dbReference>
<dbReference type="InterPro" id="IPR005861">
    <property type="entry name" value="HisP_aminotrans"/>
</dbReference>
<dbReference type="EC" id="2.6.1.9" evidence="11"/>
<dbReference type="GO" id="GO:0000105">
    <property type="term" value="P:L-histidine biosynthetic process"/>
    <property type="evidence" value="ECO:0007669"/>
    <property type="project" value="UniProtKB-UniRule"/>
</dbReference>
<feature type="modified residue" description="N6-(pyridoxal phosphate)lysine" evidence="11">
    <location>
        <position position="229"/>
    </location>
</feature>
<protein>
    <recommendedName>
        <fullName evidence="11">Histidinol-phosphate aminotransferase</fullName>
        <ecNumber evidence="11">2.6.1.9</ecNumber>
    </recommendedName>
    <alternativeName>
        <fullName evidence="11">Imidazole acetol-phosphate transaminase</fullName>
    </alternativeName>
</protein>
<keyword evidence="6 11" id="KW-0028">Amino-acid biosynthesis</keyword>
<evidence type="ECO:0000256" key="6">
    <source>
        <dbReference type="ARBA" id="ARBA00022605"/>
    </source>
</evidence>
<evidence type="ECO:0000259" key="12">
    <source>
        <dbReference type="Pfam" id="PF00155"/>
    </source>
</evidence>
<feature type="domain" description="Aminotransferase class I/classII large" evidence="12">
    <location>
        <begin position="36"/>
        <end position="362"/>
    </location>
</feature>
<comment type="catalytic activity">
    <reaction evidence="10 11">
        <text>L-histidinol phosphate + 2-oxoglutarate = 3-(imidazol-4-yl)-2-oxopropyl phosphate + L-glutamate</text>
        <dbReference type="Rhea" id="RHEA:23744"/>
        <dbReference type="ChEBI" id="CHEBI:16810"/>
        <dbReference type="ChEBI" id="CHEBI:29985"/>
        <dbReference type="ChEBI" id="CHEBI:57766"/>
        <dbReference type="ChEBI" id="CHEBI:57980"/>
        <dbReference type="EC" id="2.6.1.9"/>
    </reaction>
</comment>
<keyword evidence="8 11" id="KW-0663">Pyridoxal phosphate</keyword>
<dbReference type="InterPro" id="IPR015424">
    <property type="entry name" value="PyrdxlP-dep_Trfase"/>
</dbReference>
<keyword evidence="14" id="KW-1185">Reference proteome</keyword>
<dbReference type="PANTHER" id="PTHR43643:SF6">
    <property type="entry name" value="HISTIDINOL-PHOSPHATE AMINOTRANSFERASE"/>
    <property type="match status" value="1"/>
</dbReference>
<accession>A0A385YR32</accession>
<keyword evidence="5 11" id="KW-0032">Aminotransferase</keyword>
<evidence type="ECO:0000256" key="1">
    <source>
        <dbReference type="ARBA" id="ARBA00001933"/>
    </source>
</evidence>
<comment type="pathway">
    <text evidence="2 11">Amino-acid biosynthesis; L-histidine biosynthesis; L-histidine from 5-phospho-alpha-D-ribose 1-diphosphate: step 7/9.</text>
</comment>
<dbReference type="KEGG" id="paek:D3873_00690"/>
<dbReference type="AlphaFoldDB" id="A0A385YR32"/>
<dbReference type="SUPFAM" id="SSF53383">
    <property type="entry name" value="PLP-dependent transferases"/>
    <property type="match status" value="1"/>
</dbReference>
<dbReference type="EMBL" id="CP032418">
    <property type="protein sequence ID" value="AYC28457.1"/>
    <property type="molecule type" value="Genomic_DNA"/>
</dbReference>
<dbReference type="InterPro" id="IPR015421">
    <property type="entry name" value="PyrdxlP-dep_Trfase_major"/>
</dbReference>
<evidence type="ECO:0000256" key="7">
    <source>
        <dbReference type="ARBA" id="ARBA00022679"/>
    </source>
</evidence>
<dbReference type="UniPathway" id="UPA00031">
    <property type="reaction ID" value="UER00012"/>
</dbReference>
<dbReference type="Gene3D" id="3.90.1150.10">
    <property type="entry name" value="Aspartate Aminotransferase, domain 1"/>
    <property type="match status" value="1"/>
</dbReference>
<dbReference type="Pfam" id="PF00155">
    <property type="entry name" value="Aminotran_1_2"/>
    <property type="match status" value="1"/>
</dbReference>
<dbReference type="GO" id="GO:0030170">
    <property type="term" value="F:pyridoxal phosphate binding"/>
    <property type="evidence" value="ECO:0007669"/>
    <property type="project" value="InterPro"/>
</dbReference>
<name>A0A385YR32_9BACL</name>
<organism evidence="13 14">
    <name type="scientific">Paenisporosarcina cavernae</name>
    <dbReference type="NCBI Taxonomy" id="2320858"/>
    <lineage>
        <taxon>Bacteria</taxon>
        <taxon>Bacillati</taxon>
        <taxon>Bacillota</taxon>
        <taxon>Bacilli</taxon>
        <taxon>Bacillales</taxon>
        <taxon>Caryophanaceae</taxon>
        <taxon>Paenisporosarcina</taxon>
    </lineage>
</organism>
<dbReference type="InterPro" id="IPR015422">
    <property type="entry name" value="PyrdxlP-dep_Trfase_small"/>
</dbReference>
<dbReference type="OrthoDB" id="9813612at2"/>
<evidence type="ECO:0000313" key="14">
    <source>
        <dbReference type="Proteomes" id="UP000265725"/>
    </source>
</evidence>
<dbReference type="InterPro" id="IPR050106">
    <property type="entry name" value="HistidinolP_aminotransfase"/>
</dbReference>
<dbReference type="GO" id="GO:0004400">
    <property type="term" value="F:histidinol-phosphate transaminase activity"/>
    <property type="evidence" value="ECO:0007669"/>
    <property type="project" value="UniProtKB-UniRule"/>
</dbReference>
<evidence type="ECO:0000256" key="9">
    <source>
        <dbReference type="ARBA" id="ARBA00023102"/>
    </source>
</evidence>
<evidence type="ECO:0000256" key="3">
    <source>
        <dbReference type="ARBA" id="ARBA00007970"/>
    </source>
</evidence>
<dbReference type="CDD" id="cd00609">
    <property type="entry name" value="AAT_like"/>
    <property type="match status" value="1"/>
</dbReference>
<evidence type="ECO:0000256" key="5">
    <source>
        <dbReference type="ARBA" id="ARBA00022576"/>
    </source>
</evidence>
<proteinExistence type="inferred from homology"/>
<dbReference type="Gene3D" id="3.40.640.10">
    <property type="entry name" value="Type I PLP-dependent aspartate aminotransferase-like (Major domain)"/>
    <property type="match status" value="1"/>
</dbReference>
<evidence type="ECO:0000256" key="2">
    <source>
        <dbReference type="ARBA" id="ARBA00005011"/>
    </source>
</evidence>
<evidence type="ECO:0000256" key="8">
    <source>
        <dbReference type="ARBA" id="ARBA00022898"/>
    </source>
</evidence>
<reference evidence="14" key="1">
    <citation type="submission" date="2018-09" db="EMBL/GenBank/DDBJ databases">
        <authorList>
            <person name="Zhu H."/>
        </authorList>
    </citation>
    <scope>NUCLEOTIDE SEQUENCE [LARGE SCALE GENOMIC DNA]</scope>
    <source>
        <strain evidence="14">K2R23-3</strain>
    </source>
</reference>
<dbReference type="InterPro" id="IPR004839">
    <property type="entry name" value="Aminotransferase_I/II_large"/>
</dbReference>
<comment type="cofactor">
    <cofactor evidence="1 11">
        <name>pyridoxal 5'-phosphate</name>
        <dbReference type="ChEBI" id="CHEBI:597326"/>
    </cofactor>
</comment>
<dbReference type="Proteomes" id="UP000265725">
    <property type="component" value="Chromosome"/>
</dbReference>
<evidence type="ECO:0000256" key="11">
    <source>
        <dbReference type="HAMAP-Rule" id="MF_01023"/>
    </source>
</evidence>
<evidence type="ECO:0000256" key="4">
    <source>
        <dbReference type="ARBA" id="ARBA00011738"/>
    </source>
</evidence>
<evidence type="ECO:0000313" key="13">
    <source>
        <dbReference type="EMBL" id="AYC28457.1"/>
    </source>
</evidence>
<keyword evidence="9 11" id="KW-0368">Histidine biosynthesis</keyword>